<dbReference type="PROSITE" id="PS51635">
    <property type="entry name" value="PNPLA"/>
    <property type="match status" value="1"/>
</dbReference>
<dbReference type="OrthoDB" id="9802424at2"/>
<keyword evidence="1 2" id="KW-0443">Lipid metabolism</keyword>
<keyword evidence="5" id="KW-1185">Reference proteome</keyword>
<dbReference type="InterPro" id="IPR045943">
    <property type="entry name" value="DUF6363"/>
</dbReference>
<dbReference type="InterPro" id="IPR037483">
    <property type="entry name" value="YjjU-like"/>
</dbReference>
<reference evidence="4 5" key="1">
    <citation type="journal article" date="2017" name="BMC Genomics">
        <title>Comparative genomic and phylogenomic analyses of the Bifidobacteriaceae family.</title>
        <authorList>
            <person name="Lugli G.A."/>
            <person name="Milani C."/>
            <person name="Turroni F."/>
            <person name="Duranti S."/>
            <person name="Mancabelli L."/>
            <person name="Mangifesta M."/>
            <person name="Ferrario C."/>
            <person name="Modesto M."/>
            <person name="Mattarelli P."/>
            <person name="Jiri K."/>
            <person name="van Sinderen D."/>
            <person name="Ventura M."/>
        </authorList>
    </citation>
    <scope>NUCLEOTIDE SEQUENCE [LARGE SCALE GENOMIC DNA]</scope>
    <source>
        <strain evidence="4 5">DSM 24742</strain>
    </source>
</reference>
<sequence length="279" mass="31709">MKTAIIDVGGGYRAIYGAGIEDYCLKHGITFDHCYGISAGSANLASFLANQYRRTYRFYVDYSFRKEYASFDNFRKTGSYIDLDYVFGTLSNHDGEYPLDYEALAANPSQFTVVAADGITGKAHYFTKADMQQDNYDICKASSAVPMVNKPYVIDGVPYFDGGIIDPIPLRRAFKDGCDKIVIILTHPKNWIRPQKKDELPARLLSRTYPKAAADLWYRARTYNAESQEARMWEKSGRVLILAPTDLFGLDTLKKSRESLENMYREGYRDARAISRFLS</sequence>
<evidence type="ECO:0000259" key="3">
    <source>
        <dbReference type="PROSITE" id="PS51635"/>
    </source>
</evidence>
<keyword evidence="2" id="KW-0378">Hydrolase</keyword>
<evidence type="ECO:0000313" key="5">
    <source>
        <dbReference type="Proteomes" id="UP000216725"/>
    </source>
</evidence>
<name>A0A261F0H4_9BIFI</name>
<comment type="caution">
    <text evidence="2">Lacks conserved residue(s) required for the propagation of feature annotation.</text>
</comment>
<dbReference type="RefSeq" id="WP_094660150.1">
    <property type="nucleotide sequence ID" value="NZ_MWWR01000003.1"/>
</dbReference>
<dbReference type="Pfam" id="PF01734">
    <property type="entry name" value="Patatin"/>
    <property type="match status" value="1"/>
</dbReference>
<feature type="short sequence motif" description="DGA/G" evidence="2">
    <location>
        <begin position="161"/>
        <end position="163"/>
    </location>
</feature>
<dbReference type="AlphaFoldDB" id="A0A261F0H4"/>
<organism evidence="4 5">
    <name type="scientific">Pseudoscardovia radai</name>
    <dbReference type="NCBI Taxonomy" id="987066"/>
    <lineage>
        <taxon>Bacteria</taxon>
        <taxon>Bacillati</taxon>
        <taxon>Actinomycetota</taxon>
        <taxon>Actinomycetes</taxon>
        <taxon>Bifidobacteriales</taxon>
        <taxon>Bifidobacteriaceae</taxon>
        <taxon>Pseudoscardovia</taxon>
    </lineage>
</organism>
<dbReference type="GO" id="GO:0016787">
    <property type="term" value="F:hydrolase activity"/>
    <property type="evidence" value="ECO:0007669"/>
    <property type="project" value="UniProtKB-UniRule"/>
</dbReference>
<dbReference type="SUPFAM" id="SSF52151">
    <property type="entry name" value="FabD/lysophospholipase-like"/>
    <property type="match status" value="1"/>
</dbReference>
<dbReference type="EMBL" id="MWWR01000003">
    <property type="protein sequence ID" value="OZG52622.1"/>
    <property type="molecule type" value="Genomic_DNA"/>
</dbReference>
<proteinExistence type="predicted"/>
<evidence type="ECO:0000256" key="1">
    <source>
        <dbReference type="ARBA" id="ARBA00023098"/>
    </source>
</evidence>
<dbReference type="InterPro" id="IPR016035">
    <property type="entry name" value="Acyl_Trfase/lysoPLipase"/>
</dbReference>
<evidence type="ECO:0000313" key="4">
    <source>
        <dbReference type="EMBL" id="OZG52622.1"/>
    </source>
</evidence>
<feature type="domain" description="PNPLA" evidence="3">
    <location>
        <begin position="5"/>
        <end position="174"/>
    </location>
</feature>
<keyword evidence="2" id="KW-0442">Lipid degradation</keyword>
<feature type="short sequence motif" description="GXSXG" evidence="2">
    <location>
        <begin position="36"/>
        <end position="40"/>
    </location>
</feature>
<feature type="active site" description="Proton acceptor" evidence="2">
    <location>
        <position position="161"/>
    </location>
</feature>
<evidence type="ECO:0000256" key="2">
    <source>
        <dbReference type="PROSITE-ProRule" id="PRU01161"/>
    </source>
</evidence>
<dbReference type="GO" id="GO:0016042">
    <property type="term" value="P:lipid catabolic process"/>
    <property type="evidence" value="ECO:0007669"/>
    <property type="project" value="UniProtKB-UniRule"/>
</dbReference>
<dbReference type="Proteomes" id="UP000216725">
    <property type="component" value="Unassembled WGS sequence"/>
</dbReference>
<dbReference type="InterPro" id="IPR002641">
    <property type="entry name" value="PNPLA_dom"/>
</dbReference>
<dbReference type="Pfam" id="PF19890">
    <property type="entry name" value="DUF6363"/>
    <property type="match status" value="1"/>
</dbReference>
<protein>
    <submittedName>
        <fullName evidence="4">Patatin family protein</fullName>
    </submittedName>
</protein>
<feature type="active site" description="Nucleophile" evidence="2">
    <location>
        <position position="38"/>
    </location>
</feature>
<dbReference type="Gene3D" id="3.40.1090.10">
    <property type="entry name" value="Cytosolic phospholipase A2 catalytic domain"/>
    <property type="match status" value="1"/>
</dbReference>
<accession>A0A261F0H4</accession>
<gene>
    <name evidence="4" type="ORF">PSRA_0354</name>
</gene>
<comment type="caution">
    <text evidence="4">The sequence shown here is derived from an EMBL/GenBank/DDBJ whole genome shotgun (WGS) entry which is preliminary data.</text>
</comment>
<dbReference type="CDD" id="cd07208">
    <property type="entry name" value="Pat_hypo_Ecoli_yjju_like"/>
    <property type="match status" value="1"/>
</dbReference>